<dbReference type="RefSeq" id="WP_229864684.1">
    <property type="nucleotide sequence ID" value="NZ_BMWE01000034.1"/>
</dbReference>
<keyword evidence="1" id="KW-0812">Transmembrane</keyword>
<dbReference type="Gene3D" id="3.40.50.300">
    <property type="entry name" value="P-loop containing nucleotide triphosphate hydrolases"/>
    <property type="match status" value="1"/>
</dbReference>
<evidence type="ECO:0000256" key="1">
    <source>
        <dbReference type="SAM" id="Phobius"/>
    </source>
</evidence>
<dbReference type="InterPro" id="IPR002182">
    <property type="entry name" value="NB-ARC"/>
</dbReference>
<accession>A0ABQ3AF62</accession>
<dbReference type="PRINTS" id="PR00364">
    <property type="entry name" value="DISEASERSIST"/>
</dbReference>
<evidence type="ECO:0000313" key="3">
    <source>
        <dbReference type="EMBL" id="GGY50912.1"/>
    </source>
</evidence>
<dbReference type="Proteomes" id="UP000653308">
    <property type="component" value="Unassembled WGS sequence"/>
</dbReference>
<keyword evidence="4" id="KW-1185">Reference proteome</keyword>
<evidence type="ECO:0000313" key="4">
    <source>
        <dbReference type="Proteomes" id="UP000653308"/>
    </source>
</evidence>
<protein>
    <recommendedName>
        <fullName evidence="2">NB-ARC domain-containing protein</fullName>
    </recommendedName>
</protein>
<keyword evidence="1" id="KW-0472">Membrane</keyword>
<feature type="transmembrane region" description="Helical" evidence="1">
    <location>
        <begin position="7"/>
        <end position="25"/>
    </location>
</feature>
<dbReference type="EMBL" id="BMWE01000034">
    <property type="protein sequence ID" value="GGY50912.1"/>
    <property type="molecule type" value="Genomic_DNA"/>
</dbReference>
<sequence>MGLRGRWGGRAAIALCVGAGVWLLVTALRDGWGRADPVASVFGSVAGLAALVLALRAIPAPRPPVPRPVPPEVPEWWVDRDEADAVVRAVRRRTRRWRSGGSVAITAGLHGAGGFGKTTLAKYVAAQRSVQRRFPGGVHLVTIGRDVRGPAAVAAKVAEETRLITGDTVETGSDPERAGNHLGSLLAQRPRTLLVIDDVWEHEQLAPFLRGAPHSCVRLVTTRKT</sequence>
<dbReference type="Pfam" id="PF00931">
    <property type="entry name" value="NB-ARC"/>
    <property type="match status" value="1"/>
</dbReference>
<feature type="transmembrane region" description="Helical" evidence="1">
    <location>
        <begin position="37"/>
        <end position="58"/>
    </location>
</feature>
<organism evidence="3 4">
    <name type="scientific">Streptomyces djakartensis</name>
    <dbReference type="NCBI Taxonomy" id="68193"/>
    <lineage>
        <taxon>Bacteria</taxon>
        <taxon>Bacillati</taxon>
        <taxon>Actinomycetota</taxon>
        <taxon>Actinomycetes</taxon>
        <taxon>Kitasatosporales</taxon>
        <taxon>Streptomycetaceae</taxon>
        <taxon>Streptomyces</taxon>
    </lineage>
</organism>
<reference evidence="4" key="1">
    <citation type="journal article" date="2019" name="Int. J. Syst. Evol. Microbiol.">
        <title>The Global Catalogue of Microorganisms (GCM) 10K type strain sequencing project: providing services to taxonomists for standard genome sequencing and annotation.</title>
        <authorList>
            <consortium name="The Broad Institute Genomics Platform"/>
            <consortium name="The Broad Institute Genome Sequencing Center for Infectious Disease"/>
            <person name="Wu L."/>
            <person name="Ma J."/>
        </authorList>
    </citation>
    <scope>NUCLEOTIDE SEQUENCE [LARGE SCALE GENOMIC DNA]</scope>
    <source>
        <strain evidence="4">JCM 4957</strain>
    </source>
</reference>
<dbReference type="SUPFAM" id="SSF52540">
    <property type="entry name" value="P-loop containing nucleoside triphosphate hydrolases"/>
    <property type="match status" value="1"/>
</dbReference>
<keyword evidence="1" id="KW-1133">Transmembrane helix</keyword>
<comment type="caution">
    <text evidence="3">The sequence shown here is derived from an EMBL/GenBank/DDBJ whole genome shotgun (WGS) entry which is preliminary data.</text>
</comment>
<proteinExistence type="predicted"/>
<feature type="domain" description="NB-ARC" evidence="2">
    <location>
        <begin position="107"/>
        <end position="224"/>
    </location>
</feature>
<gene>
    <name evidence="3" type="ORF">GCM10010384_66110</name>
</gene>
<name>A0ABQ3AF62_9ACTN</name>
<dbReference type="InterPro" id="IPR027417">
    <property type="entry name" value="P-loop_NTPase"/>
</dbReference>
<evidence type="ECO:0000259" key="2">
    <source>
        <dbReference type="Pfam" id="PF00931"/>
    </source>
</evidence>